<dbReference type="AlphaFoldDB" id="D4H3X0"/>
<dbReference type="GO" id="GO:0009306">
    <property type="term" value="P:protein secretion"/>
    <property type="evidence" value="ECO:0007669"/>
    <property type="project" value="InterPro"/>
</dbReference>
<evidence type="ECO:0000256" key="9">
    <source>
        <dbReference type="ARBA" id="ARBA00023136"/>
    </source>
</evidence>
<dbReference type="PaxDb" id="522772-Dacet_0483"/>
<evidence type="ECO:0000256" key="5">
    <source>
        <dbReference type="ARBA" id="ARBA00022519"/>
    </source>
</evidence>
<dbReference type="Proteomes" id="UP000002012">
    <property type="component" value="Chromosome"/>
</dbReference>
<keyword evidence="7" id="KW-0653">Protein transport</keyword>
<dbReference type="SUPFAM" id="SSF158544">
    <property type="entry name" value="GspK insert domain-like"/>
    <property type="match status" value="1"/>
</dbReference>
<keyword evidence="5" id="KW-0997">Cell inner membrane</keyword>
<organism evidence="11 12">
    <name type="scientific">Denitrovibrio acetiphilus (strain DSM 12809 / NBRC 114555 / N2460)</name>
    <dbReference type="NCBI Taxonomy" id="522772"/>
    <lineage>
        <taxon>Bacteria</taxon>
        <taxon>Pseudomonadati</taxon>
        <taxon>Deferribacterota</taxon>
        <taxon>Deferribacteres</taxon>
        <taxon>Deferribacterales</taxon>
        <taxon>Geovibrionaceae</taxon>
        <taxon>Denitrovibrio</taxon>
    </lineage>
</organism>
<dbReference type="Gene3D" id="3.30.1300.30">
    <property type="entry name" value="GSPII I/J protein-like"/>
    <property type="match status" value="1"/>
</dbReference>
<dbReference type="InParanoid" id="D4H3X0"/>
<keyword evidence="3" id="KW-0813">Transport</keyword>
<dbReference type="PANTHER" id="PTHR38831">
    <property type="entry name" value="TYPE II SECRETION SYSTEM PROTEIN K"/>
    <property type="match status" value="1"/>
</dbReference>
<keyword evidence="12" id="KW-1185">Reference proteome</keyword>
<dbReference type="EMBL" id="CP001968">
    <property type="protein sequence ID" value="ADD67281.1"/>
    <property type="molecule type" value="Genomic_DNA"/>
</dbReference>
<dbReference type="PANTHER" id="PTHR38831:SF1">
    <property type="entry name" value="TYPE II SECRETION SYSTEM PROTEIN K-RELATED"/>
    <property type="match status" value="1"/>
</dbReference>
<dbReference type="GO" id="GO:0005886">
    <property type="term" value="C:plasma membrane"/>
    <property type="evidence" value="ECO:0007669"/>
    <property type="project" value="UniProtKB-SubCell"/>
</dbReference>
<dbReference type="Pfam" id="PF21687">
    <property type="entry name" value="T2SSK_1st"/>
    <property type="match status" value="1"/>
</dbReference>
<evidence type="ECO:0000256" key="1">
    <source>
        <dbReference type="ARBA" id="ARBA00004533"/>
    </source>
</evidence>
<protein>
    <recommendedName>
        <fullName evidence="10">T2SS protein K first SAM-like domain-containing protein</fullName>
    </recommendedName>
</protein>
<feature type="domain" description="T2SS protein K first SAM-like" evidence="10">
    <location>
        <begin position="97"/>
        <end position="196"/>
    </location>
</feature>
<evidence type="ECO:0000259" key="10">
    <source>
        <dbReference type="Pfam" id="PF21687"/>
    </source>
</evidence>
<evidence type="ECO:0000256" key="3">
    <source>
        <dbReference type="ARBA" id="ARBA00022448"/>
    </source>
</evidence>
<dbReference type="InterPro" id="IPR049031">
    <property type="entry name" value="T2SSK_SAM-like_1st"/>
</dbReference>
<name>D4H3X0_DENA2</name>
<sequence length="306" mass="34461" precursor="true">MMNNKGSVLIFVLIFIAFAASTVLLIHERSTKSVEETSKDFYENQASLYATTALTAVIEAFQEDDNTYDSRRDDWAIIPVVEVPYGYISVDIIPMNAKFSINNMIDTDPATAARYLDACNNLASELETDSLECGKIKDYIDSDSETSYDGEEGVEYEVKDAKFKTKNGPLSTLLELRLLMNDNDEFNKVRNHLTVYQPEKAININFANEITIKTFLPELESYAKEIVNYAEVNDFKDPSNIQEAASIPQDVYLAILPFITVKTALFYVRTEVTLNDVPRYFHAIVKKDGTSAATVNFLAGINGQYY</sequence>
<dbReference type="eggNOG" id="COG3156">
    <property type="taxonomic scope" value="Bacteria"/>
</dbReference>
<evidence type="ECO:0000256" key="6">
    <source>
        <dbReference type="ARBA" id="ARBA00022692"/>
    </source>
</evidence>
<keyword evidence="4" id="KW-1003">Cell membrane</keyword>
<dbReference type="Gene3D" id="1.10.40.60">
    <property type="entry name" value="EpsJ-like"/>
    <property type="match status" value="2"/>
</dbReference>
<evidence type="ECO:0000256" key="8">
    <source>
        <dbReference type="ARBA" id="ARBA00022989"/>
    </source>
</evidence>
<keyword evidence="8" id="KW-1133">Transmembrane helix</keyword>
<dbReference type="InterPro" id="IPR038072">
    <property type="entry name" value="GspK_central_sf"/>
</dbReference>
<dbReference type="KEGG" id="dap:Dacet_0483"/>
<evidence type="ECO:0000256" key="2">
    <source>
        <dbReference type="ARBA" id="ARBA00007246"/>
    </source>
</evidence>
<proteinExistence type="inferred from homology"/>
<evidence type="ECO:0000256" key="4">
    <source>
        <dbReference type="ARBA" id="ARBA00022475"/>
    </source>
</evidence>
<dbReference type="InterPro" id="IPR005628">
    <property type="entry name" value="GspK"/>
</dbReference>
<evidence type="ECO:0000256" key="7">
    <source>
        <dbReference type="ARBA" id="ARBA00022927"/>
    </source>
</evidence>
<dbReference type="HOGENOM" id="CLU_917711_0_0_0"/>
<evidence type="ECO:0000313" key="12">
    <source>
        <dbReference type="Proteomes" id="UP000002012"/>
    </source>
</evidence>
<dbReference type="STRING" id="522772.Dacet_0483"/>
<gene>
    <name evidence="11" type="ordered locus">Dacet_0483</name>
</gene>
<reference evidence="11 12" key="1">
    <citation type="journal article" date="2010" name="Stand. Genomic Sci.">
        <title>Complete genome sequence of Denitrovibrio acetiphilus type strain (N2460).</title>
        <authorList>
            <person name="Kiss H."/>
            <person name="Lang E."/>
            <person name="Lapidus A."/>
            <person name="Copeland A."/>
            <person name="Nolan M."/>
            <person name="Glavina Del Rio T."/>
            <person name="Chen F."/>
            <person name="Lucas S."/>
            <person name="Tice H."/>
            <person name="Cheng J.F."/>
            <person name="Han C."/>
            <person name="Goodwin L."/>
            <person name="Pitluck S."/>
            <person name="Liolios K."/>
            <person name="Pati A."/>
            <person name="Ivanova N."/>
            <person name="Mavromatis K."/>
            <person name="Chen A."/>
            <person name="Palaniappan K."/>
            <person name="Land M."/>
            <person name="Hauser L."/>
            <person name="Chang Y.J."/>
            <person name="Jeffries C.D."/>
            <person name="Detter J.C."/>
            <person name="Brettin T."/>
            <person name="Spring S."/>
            <person name="Rohde M."/>
            <person name="Goker M."/>
            <person name="Woyke T."/>
            <person name="Bristow J."/>
            <person name="Eisen J.A."/>
            <person name="Markowitz V."/>
            <person name="Hugenholtz P."/>
            <person name="Kyrpides N.C."/>
            <person name="Klenk H.P."/>
        </authorList>
    </citation>
    <scope>NUCLEOTIDE SEQUENCE [LARGE SCALE GENOMIC DNA]</scope>
    <source>
        <strain evidence="12">DSM 12809 / NBRC 114555 / N2460</strain>
    </source>
</reference>
<evidence type="ECO:0000313" key="11">
    <source>
        <dbReference type="EMBL" id="ADD67281.1"/>
    </source>
</evidence>
<comment type="subcellular location">
    <subcellularLocation>
        <location evidence="1">Cell inner membrane</location>
    </subcellularLocation>
</comment>
<dbReference type="OrthoDB" id="9781593at2"/>
<dbReference type="RefSeq" id="WP_013009825.1">
    <property type="nucleotide sequence ID" value="NC_013943.1"/>
</dbReference>
<keyword evidence="6" id="KW-0812">Transmembrane</keyword>
<accession>D4H3X0</accession>
<keyword evidence="9" id="KW-0472">Membrane</keyword>
<comment type="similarity">
    <text evidence="2">Belongs to the GSP K family.</text>
</comment>